<feature type="transmembrane region" description="Helical" evidence="5">
    <location>
        <begin position="550"/>
        <end position="570"/>
    </location>
</feature>
<evidence type="ECO:0000256" key="4">
    <source>
        <dbReference type="ARBA" id="ARBA00023136"/>
    </source>
</evidence>
<dbReference type="NCBIfam" id="TIGR03062">
    <property type="entry name" value="pip_yhgE_Cterm"/>
    <property type="match status" value="1"/>
</dbReference>
<dbReference type="InterPro" id="IPR051328">
    <property type="entry name" value="T7SS_ABC-Transporter"/>
</dbReference>
<organism evidence="7 8">
    <name type="scientific">Nocardia pseudobrasiliensis</name>
    <dbReference type="NCBI Taxonomy" id="45979"/>
    <lineage>
        <taxon>Bacteria</taxon>
        <taxon>Bacillati</taxon>
        <taxon>Actinomycetota</taxon>
        <taxon>Actinomycetes</taxon>
        <taxon>Mycobacteriales</taxon>
        <taxon>Nocardiaceae</taxon>
        <taxon>Nocardia</taxon>
    </lineage>
</organism>
<gene>
    <name evidence="7" type="ORF">DFR76_112165</name>
</gene>
<feature type="domain" description="ABC-2 type transporter transmembrane" evidence="6">
    <location>
        <begin position="320"/>
        <end position="626"/>
    </location>
</feature>
<sequence length="646" mass="66541">MTALRLALLEFRRFRGPLRRLVPIALALIPLLYGSLYLWSNWDPYGRTDKIPVAVVNQDHAAEANGQMVDAGKQFTDQLRASGAFQWHFVDARRARDGLTHGRYYFTVTVPSDFSAKLVSAQQPTPERASLDITLDDANNFVVGIIAKAAKSELQDQVNSAAHAAYARAIYGELSQVKQQLRIASTGAHALVDGTVLAQQTGVSLTDGVTAARAGAAGITDGLQRLADAGTRADQALDSLAGSGSTALPAAVGAAANAAAAAAQTMGVVQDGTTLVRQSADDATAALRQLAVAHPELALDPLLATALQRAQTLTDAAGGAAASAEHARAAADQAATAAGQVQTDFGPVQSALTGADSPLRAISSSTRQIGSGATQITAGLTALESGSHTLRTAADQLNGGATKLAGVVDGAVDKIPDTSAEQTAKAADVLGSPVGINMDNLHPAGVYGRGLAPFFFSIALWVVGLLAYLFIRPLNPRALAGRVGSLTVAAAGWLPVAAIAAVGGVILYAAVHFGLHLDAVHPISVAAVLILAAGAFVAIDHFLRVALGAIGEGLSLVLLIVQLTACGGLYPVETTPAPFRAVHPLLPMTYLVDALRVGISGGLTANLVRDVLVLAGFLAAFLGATALVVRRQRVWTVARLHPQIET</sequence>
<feature type="transmembrane region" description="Helical" evidence="5">
    <location>
        <begin position="483"/>
        <end position="511"/>
    </location>
</feature>
<feature type="domain" description="ABC-2 type transporter transmembrane" evidence="6">
    <location>
        <begin position="28"/>
        <end position="164"/>
    </location>
</feature>
<name>A0A370HWG2_9NOCA</name>
<reference evidence="7 8" key="1">
    <citation type="submission" date="2018-07" db="EMBL/GenBank/DDBJ databases">
        <title>Genomic Encyclopedia of Type Strains, Phase IV (KMG-IV): sequencing the most valuable type-strain genomes for metagenomic binning, comparative biology and taxonomic classification.</title>
        <authorList>
            <person name="Goeker M."/>
        </authorList>
    </citation>
    <scope>NUCLEOTIDE SEQUENCE [LARGE SCALE GENOMIC DNA]</scope>
    <source>
        <strain evidence="7 8">DSM 44290</strain>
    </source>
</reference>
<dbReference type="Gene3D" id="3.40.1710.10">
    <property type="entry name" value="abc type-2 transporter like domain"/>
    <property type="match status" value="1"/>
</dbReference>
<dbReference type="EMBL" id="QQBC01000012">
    <property type="protein sequence ID" value="RDI62847.1"/>
    <property type="molecule type" value="Genomic_DNA"/>
</dbReference>
<dbReference type="NCBIfam" id="TIGR03061">
    <property type="entry name" value="pip_yhgE_Nterm"/>
    <property type="match status" value="1"/>
</dbReference>
<dbReference type="GO" id="GO:0140359">
    <property type="term" value="F:ABC-type transporter activity"/>
    <property type="evidence" value="ECO:0007669"/>
    <property type="project" value="InterPro"/>
</dbReference>
<evidence type="ECO:0000256" key="1">
    <source>
        <dbReference type="ARBA" id="ARBA00004141"/>
    </source>
</evidence>
<keyword evidence="8" id="KW-1185">Reference proteome</keyword>
<dbReference type="PANTHER" id="PTHR43077:SF10">
    <property type="entry name" value="TRANSPORT PERMEASE PROTEIN"/>
    <property type="match status" value="1"/>
</dbReference>
<dbReference type="STRING" id="1210086.GCA_001613105_05276"/>
<dbReference type="InterPro" id="IPR017501">
    <property type="entry name" value="Phage_infect_YhgE_C"/>
</dbReference>
<comment type="subcellular location">
    <subcellularLocation>
        <location evidence="1">Membrane</location>
        <topology evidence="1">Multi-pass membrane protein</topology>
    </subcellularLocation>
</comment>
<feature type="transmembrane region" description="Helical" evidence="5">
    <location>
        <begin position="523"/>
        <end position="543"/>
    </location>
</feature>
<keyword evidence="2 5" id="KW-0812">Transmembrane</keyword>
<dbReference type="GO" id="GO:0016020">
    <property type="term" value="C:membrane"/>
    <property type="evidence" value="ECO:0007669"/>
    <property type="project" value="UniProtKB-SubCell"/>
</dbReference>
<feature type="transmembrane region" description="Helical" evidence="5">
    <location>
        <begin position="611"/>
        <end position="629"/>
    </location>
</feature>
<protein>
    <submittedName>
        <fullName evidence="7">Putative membrane protein</fullName>
    </submittedName>
</protein>
<dbReference type="RefSeq" id="WP_068002971.1">
    <property type="nucleotide sequence ID" value="NZ_QQBC01000012.1"/>
</dbReference>
<keyword evidence="4 5" id="KW-0472">Membrane</keyword>
<evidence type="ECO:0000313" key="7">
    <source>
        <dbReference type="EMBL" id="RDI62847.1"/>
    </source>
</evidence>
<evidence type="ECO:0000256" key="2">
    <source>
        <dbReference type="ARBA" id="ARBA00022692"/>
    </source>
</evidence>
<dbReference type="Proteomes" id="UP000254869">
    <property type="component" value="Unassembled WGS sequence"/>
</dbReference>
<dbReference type="InterPro" id="IPR017500">
    <property type="entry name" value="Phage_infect_YhgE_N"/>
</dbReference>
<accession>A0A370HWG2</accession>
<evidence type="ECO:0000313" key="8">
    <source>
        <dbReference type="Proteomes" id="UP000254869"/>
    </source>
</evidence>
<comment type="caution">
    <text evidence="7">The sequence shown here is derived from an EMBL/GenBank/DDBJ whole genome shotgun (WGS) entry which is preliminary data.</text>
</comment>
<evidence type="ECO:0000259" key="6">
    <source>
        <dbReference type="Pfam" id="PF12698"/>
    </source>
</evidence>
<feature type="transmembrane region" description="Helical" evidence="5">
    <location>
        <begin position="21"/>
        <end position="39"/>
    </location>
</feature>
<feature type="transmembrane region" description="Helical" evidence="5">
    <location>
        <begin position="451"/>
        <end position="471"/>
    </location>
</feature>
<dbReference type="Pfam" id="PF12698">
    <property type="entry name" value="ABC2_membrane_3"/>
    <property type="match status" value="2"/>
</dbReference>
<dbReference type="InterPro" id="IPR013525">
    <property type="entry name" value="ABC2_TM"/>
</dbReference>
<dbReference type="AlphaFoldDB" id="A0A370HWG2"/>
<dbReference type="PANTHER" id="PTHR43077">
    <property type="entry name" value="TRANSPORT PERMEASE YVFS-RELATED"/>
    <property type="match status" value="1"/>
</dbReference>
<keyword evidence="3 5" id="KW-1133">Transmembrane helix</keyword>
<proteinExistence type="predicted"/>
<evidence type="ECO:0000256" key="5">
    <source>
        <dbReference type="SAM" id="Phobius"/>
    </source>
</evidence>
<evidence type="ECO:0000256" key="3">
    <source>
        <dbReference type="ARBA" id="ARBA00022989"/>
    </source>
</evidence>